<keyword evidence="3" id="KW-0804">Transcription</keyword>
<dbReference type="SMART" id="SM00895">
    <property type="entry name" value="FCD"/>
    <property type="match status" value="1"/>
</dbReference>
<dbReference type="Gene3D" id="1.20.120.530">
    <property type="entry name" value="GntR ligand-binding domain-like"/>
    <property type="match status" value="1"/>
</dbReference>
<evidence type="ECO:0000256" key="4">
    <source>
        <dbReference type="SAM" id="MobiDB-lite"/>
    </source>
</evidence>
<dbReference type="SUPFAM" id="SSF46785">
    <property type="entry name" value="Winged helix' DNA-binding domain"/>
    <property type="match status" value="1"/>
</dbReference>
<dbReference type="CDD" id="cd07377">
    <property type="entry name" value="WHTH_GntR"/>
    <property type="match status" value="1"/>
</dbReference>
<dbReference type="PANTHER" id="PTHR43537">
    <property type="entry name" value="TRANSCRIPTIONAL REGULATOR, GNTR FAMILY"/>
    <property type="match status" value="1"/>
</dbReference>
<dbReference type="SMART" id="SM00345">
    <property type="entry name" value="HTH_GNTR"/>
    <property type="match status" value="1"/>
</dbReference>
<evidence type="ECO:0000313" key="7">
    <source>
        <dbReference type="Proteomes" id="UP001202281"/>
    </source>
</evidence>
<feature type="domain" description="HTH gntR-type" evidence="5">
    <location>
        <begin position="34"/>
        <end position="101"/>
    </location>
</feature>
<dbReference type="InterPro" id="IPR011711">
    <property type="entry name" value="GntR_C"/>
</dbReference>
<dbReference type="PROSITE" id="PS50949">
    <property type="entry name" value="HTH_GNTR"/>
    <property type="match status" value="1"/>
</dbReference>
<keyword evidence="1" id="KW-0805">Transcription regulation</keyword>
<name>A0ABT0BRN9_9SPHN</name>
<gene>
    <name evidence="6" type="ORF">MTR66_12440</name>
</gene>
<comment type="caution">
    <text evidence="6">The sequence shown here is derived from an EMBL/GenBank/DDBJ whole genome shotgun (WGS) entry which is preliminary data.</text>
</comment>
<dbReference type="Proteomes" id="UP001202281">
    <property type="component" value="Unassembled WGS sequence"/>
</dbReference>
<reference evidence="6 7" key="1">
    <citation type="submission" date="2022-04" db="EMBL/GenBank/DDBJ databases">
        <title>Identification of a novel bacterium isolated from mangrove sediments.</title>
        <authorList>
            <person name="Pan X."/>
        </authorList>
    </citation>
    <scope>NUCLEOTIDE SEQUENCE [LARGE SCALE GENOMIC DNA]</scope>
    <source>
        <strain evidence="6 7">B2638</strain>
    </source>
</reference>
<dbReference type="PANTHER" id="PTHR43537:SF5">
    <property type="entry name" value="UXU OPERON TRANSCRIPTIONAL REGULATOR"/>
    <property type="match status" value="1"/>
</dbReference>
<accession>A0ABT0BRN9</accession>
<evidence type="ECO:0000256" key="2">
    <source>
        <dbReference type="ARBA" id="ARBA00023125"/>
    </source>
</evidence>
<evidence type="ECO:0000259" key="5">
    <source>
        <dbReference type="PROSITE" id="PS50949"/>
    </source>
</evidence>
<dbReference type="RefSeq" id="WP_243921479.1">
    <property type="nucleotide sequence ID" value="NZ_JALHLG010000016.1"/>
</dbReference>
<dbReference type="Pfam" id="PF07729">
    <property type="entry name" value="FCD"/>
    <property type="match status" value="1"/>
</dbReference>
<dbReference type="InterPro" id="IPR008920">
    <property type="entry name" value="TF_FadR/GntR_C"/>
</dbReference>
<dbReference type="InterPro" id="IPR000524">
    <property type="entry name" value="Tscrpt_reg_HTH_GntR"/>
</dbReference>
<sequence length="247" mass="26949">MKTQQNDAGGDAGKVQVQDPLGEQAPEPVASKPLSPRDRVIQDVVRGLYEGRLEPGQRLVEAQLTEQYGISRGPVREALNRLAAMGVVDLLPQRGALIRILTLKDAIDSLQVVQGLVGMSARLAAEHSSDDEGLERLQHAAADIMRFDPASPSADHAKARDAFYSALTAMADNAALRRVMMQVHIHLIRVQFRSLLRTADRRRHRDYTDIVEAVAAGNSSRAERAARAHIGRSISALEAFRAAEKPA</sequence>
<evidence type="ECO:0000313" key="6">
    <source>
        <dbReference type="EMBL" id="MCJ2187620.1"/>
    </source>
</evidence>
<dbReference type="EMBL" id="JALHLG010000016">
    <property type="protein sequence ID" value="MCJ2187620.1"/>
    <property type="molecule type" value="Genomic_DNA"/>
</dbReference>
<protein>
    <submittedName>
        <fullName evidence="6">GntR family transcriptional regulator</fullName>
    </submittedName>
</protein>
<dbReference type="InterPro" id="IPR036390">
    <property type="entry name" value="WH_DNA-bd_sf"/>
</dbReference>
<dbReference type="InterPro" id="IPR036388">
    <property type="entry name" value="WH-like_DNA-bd_sf"/>
</dbReference>
<dbReference type="SUPFAM" id="SSF48008">
    <property type="entry name" value="GntR ligand-binding domain-like"/>
    <property type="match status" value="1"/>
</dbReference>
<proteinExistence type="predicted"/>
<evidence type="ECO:0000256" key="1">
    <source>
        <dbReference type="ARBA" id="ARBA00023015"/>
    </source>
</evidence>
<organism evidence="6 7">
    <name type="scientific">Novosphingobium beihaiensis</name>
    <dbReference type="NCBI Taxonomy" id="2930389"/>
    <lineage>
        <taxon>Bacteria</taxon>
        <taxon>Pseudomonadati</taxon>
        <taxon>Pseudomonadota</taxon>
        <taxon>Alphaproteobacteria</taxon>
        <taxon>Sphingomonadales</taxon>
        <taxon>Sphingomonadaceae</taxon>
        <taxon>Novosphingobium</taxon>
    </lineage>
</organism>
<evidence type="ECO:0000256" key="3">
    <source>
        <dbReference type="ARBA" id="ARBA00023163"/>
    </source>
</evidence>
<feature type="region of interest" description="Disordered" evidence="4">
    <location>
        <begin position="1"/>
        <end position="36"/>
    </location>
</feature>
<dbReference type="PRINTS" id="PR00035">
    <property type="entry name" value="HTHGNTR"/>
</dbReference>
<dbReference type="Pfam" id="PF00392">
    <property type="entry name" value="GntR"/>
    <property type="match status" value="1"/>
</dbReference>
<keyword evidence="7" id="KW-1185">Reference proteome</keyword>
<dbReference type="Gene3D" id="1.10.10.10">
    <property type="entry name" value="Winged helix-like DNA-binding domain superfamily/Winged helix DNA-binding domain"/>
    <property type="match status" value="1"/>
</dbReference>
<keyword evidence="2" id="KW-0238">DNA-binding</keyword>